<dbReference type="PANTHER" id="PTHR39518:SF2">
    <property type="entry name" value="UPF0215 PROTEIN MJ1150"/>
    <property type="match status" value="1"/>
</dbReference>
<organism evidence="1">
    <name type="scientific">mine drainage metagenome</name>
    <dbReference type="NCBI Taxonomy" id="410659"/>
    <lineage>
        <taxon>unclassified sequences</taxon>
        <taxon>metagenomes</taxon>
        <taxon>ecological metagenomes</taxon>
    </lineage>
</organism>
<dbReference type="Pfam" id="PF01949">
    <property type="entry name" value="Endo_dU"/>
    <property type="match status" value="1"/>
</dbReference>
<comment type="caution">
    <text evidence="1">The sequence shown here is derived from an EMBL/GenBank/DDBJ whole genome shotgun (WGS) entry which is preliminary data.</text>
</comment>
<feature type="non-terminal residue" evidence="1">
    <location>
        <position position="135"/>
    </location>
</feature>
<accession>T1DD08</accession>
<dbReference type="InterPro" id="IPR002802">
    <property type="entry name" value="Endo_dU"/>
</dbReference>
<dbReference type="AlphaFoldDB" id="T1DD08"/>
<gene>
    <name evidence="1" type="ORF">B1A_01791</name>
</gene>
<reference evidence="1" key="1">
    <citation type="submission" date="2013-08" db="EMBL/GenBank/DDBJ databases">
        <authorList>
            <person name="Mendez C."/>
            <person name="Richter M."/>
            <person name="Ferrer M."/>
            <person name="Sanchez J."/>
        </authorList>
    </citation>
    <scope>NUCLEOTIDE SEQUENCE</scope>
</reference>
<evidence type="ECO:0000313" key="1">
    <source>
        <dbReference type="EMBL" id="EQD79334.1"/>
    </source>
</evidence>
<name>T1DD08_9ZZZZ</name>
<proteinExistence type="predicted"/>
<dbReference type="EMBL" id="AUZX01001347">
    <property type="protein sequence ID" value="EQD79334.1"/>
    <property type="molecule type" value="Genomic_DNA"/>
</dbReference>
<dbReference type="PANTHER" id="PTHR39518">
    <property type="entry name" value="UPF0215 PROTEIN MJ1150"/>
    <property type="match status" value="1"/>
</dbReference>
<protein>
    <submittedName>
        <fullName evidence="1">Protein containing DUF99</fullName>
    </submittedName>
</protein>
<reference evidence="1" key="2">
    <citation type="journal article" date="2014" name="ISME J.">
        <title>Microbial stratification in low pH oxic and suboxic macroscopic growths along an acid mine drainage.</title>
        <authorList>
            <person name="Mendez-Garcia C."/>
            <person name="Mesa V."/>
            <person name="Sprenger R.R."/>
            <person name="Richter M."/>
            <person name="Diez M.S."/>
            <person name="Solano J."/>
            <person name="Bargiela R."/>
            <person name="Golyshina O.V."/>
            <person name="Manteca A."/>
            <person name="Ramos J.L."/>
            <person name="Gallego J.R."/>
            <person name="Llorente I."/>
            <person name="Martins Dos Santos V.A."/>
            <person name="Jensen O.N."/>
            <person name="Pelaez A.I."/>
            <person name="Sanchez J."/>
            <person name="Ferrer M."/>
        </authorList>
    </citation>
    <scope>NUCLEOTIDE SEQUENCE</scope>
</reference>
<sequence>MGRALQRPHLRLIGVDDGAFRRTSGRAPLAAVRLSLPRRIEAVGRSSVTVDGLDATDRILRLVRATGPVSDLRALLLDGPLVGGFNVVDLDRLAGELRLPIVTVSRHRPDLRRIREVLEQYFPDEAAERWRLLSR</sequence>
<dbReference type="Gene3D" id="3.30.2170.10">
    <property type="entry name" value="archaeoglobus fulgidus dsm 4304 superfamily"/>
    <property type="match status" value="1"/>
</dbReference>